<protein>
    <recommendedName>
        <fullName evidence="2">CAF17 C-terminal domain-containing protein</fullName>
    </recommendedName>
</protein>
<dbReference type="InterPro" id="IPR027266">
    <property type="entry name" value="TrmE/GcvT-like"/>
</dbReference>
<sequence length="119" mass="13536">MDKLRVDYVIPEYGSELTEESYILEMGFERLHGVDFKKGCYVGQEVTARMKHKTELRKGLVKILSQHEISNGEELLLDDKSIGSILTTYGKSALAYVRLKNRDAILSTKNSKKIVIVKD</sequence>
<dbReference type="NCBIfam" id="TIGR03317">
    <property type="entry name" value="ygfZ_signature"/>
    <property type="match status" value="1"/>
</dbReference>
<keyword evidence="1" id="KW-0809">Transit peptide</keyword>
<dbReference type="SUPFAM" id="SSF103025">
    <property type="entry name" value="Folate-binding domain"/>
    <property type="match status" value="1"/>
</dbReference>
<feature type="domain" description="CAF17 C-terminal" evidence="2">
    <location>
        <begin position="57"/>
        <end position="103"/>
    </location>
</feature>
<dbReference type="InterPro" id="IPR057460">
    <property type="entry name" value="CAF17_C"/>
</dbReference>
<dbReference type="PANTHER" id="PTHR22602">
    <property type="entry name" value="TRANSFERASE CAF17, MITOCHONDRIAL-RELATED"/>
    <property type="match status" value="1"/>
</dbReference>
<reference evidence="3" key="1">
    <citation type="journal article" date="2010" name="ISME J.">
        <title>Metagenome of the Mediterranean deep chlorophyll maximum studied by direct and fosmid library 454 pyrosequencing.</title>
        <authorList>
            <person name="Ghai R."/>
            <person name="Martin-Cuadrado A.B."/>
            <person name="Molto A.G."/>
            <person name="Heredia I.G."/>
            <person name="Cabrera R."/>
            <person name="Martin J."/>
            <person name="Verdu M."/>
            <person name="Deschamps P."/>
            <person name="Moreira D."/>
            <person name="Lopez-Garcia P."/>
            <person name="Mira A."/>
            <person name="Rodriguez-Valera F."/>
        </authorList>
    </citation>
    <scope>NUCLEOTIDE SEQUENCE</scope>
</reference>
<accession>D6PD41</accession>
<dbReference type="Gene3D" id="3.30.1360.120">
    <property type="entry name" value="Probable tRNA modification gtpase trme, domain 1"/>
    <property type="match status" value="1"/>
</dbReference>
<name>D6PD41_9BACT</name>
<dbReference type="AlphaFoldDB" id="D6PD41"/>
<dbReference type="InterPro" id="IPR017703">
    <property type="entry name" value="YgfZ/GCV_T_CS"/>
</dbReference>
<dbReference type="InterPro" id="IPR045179">
    <property type="entry name" value="YgfZ/GcvT"/>
</dbReference>
<dbReference type="PANTHER" id="PTHR22602:SF0">
    <property type="entry name" value="TRANSFERASE CAF17, MITOCHONDRIAL-RELATED"/>
    <property type="match status" value="1"/>
</dbReference>
<dbReference type="EMBL" id="GU942991">
    <property type="protein sequence ID" value="ADD93642.1"/>
    <property type="molecule type" value="Genomic_DNA"/>
</dbReference>
<evidence type="ECO:0000256" key="1">
    <source>
        <dbReference type="ARBA" id="ARBA00022946"/>
    </source>
</evidence>
<dbReference type="GO" id="GO:0016226">
    <property type="term" value="P:iron-sulfur cluster assembly"/>
    <property type="evidence" value="ECO:0007669"/>
    <property type="project" value="TreeGrafter"/>
</dbReference>
<proteinExistence type="predicted"/>
<evidence type="ECO:0000259" key="2">
    <source>
        <dbReference type="Pfam" id="PF25455"/>
    </source>
</evidence>
<organism evidence="3">
    <name type="scientific">uncultured marine bacterium MedDCM-OCT-S04-C694</name>
    <dbReference type="NCBI Taxonomy" id="743058"/>
    <lineage>
        <taxon>Bacteria</taxon>
        <taxon>environmental samples</taxon>
    </lineage>
</organism>
<dbReference type="Pfam" id="PF25455">
    <property type="entry name" value="Beta-barrel_CAF17_C"/>
    <property type="match status" value="1"/>
</dbReference>
<evidence type="ECO:0000313" key="3">
    <source>
        <dbReference type="EMBL" id="ADD93642.1"/>
    </source>
</evidence>